<evidence type="ECO:0000256" key="3">
    <source>
        <dbReference type="ARBA" id="ARBA00022691"/>
    </source>
</evidence>
<feature type="domain" description="MYND-type" evidence="13">
    <location>
        <begin position="273"/>
        <end position="312"/>
    </location>
</feature>
<evidence type="ECO:0000256" key="9">
    <source>
        <dbReference type="ARBA" id="ARBA00093680"/>
    </source>
</evidence>
<evidence type="ECO:0000256" key="1">
    <source>
        <dbReference type="ARBA" id="ARBA00022603"/>
    </source>
</evidence>
<sequence>MKEVNHESGFFKEMYNKFRKSVSDQDLKYFSSLKSDVERWKFVENRNQLDFPFRSSEKQKNLEEALNLKNKGNQCFQGGNNSDALRLYTESLMVFPSDGDQIELAVIRANRSAALYHLDEFRAAIMDIDVAFSLGYSKHLHHKALDRKARCQLGLKQNHSALQTFRETLRSLDDAKIPTESRQKKQVDIQIMLGLLTKNKAIDEKIEANENKARIEGELNPRYKSASKAVSFSYSEAEGRFAQANSHIQSGNVILIEKPHSAVLLPENSKTHCFQCLKRVYIAEPCPGCADVIYCSSQCQKVASKSHHKFECKILKTLWDSGASITCLMALRIIAQRTLNSFINLATKLEESENAECQGQYDGGSYTTVYQLVKHESKRSTEDMLHRAYMALFLHDCLKKAKYFNEEEIDEQKKSKGEELIGGLILRHLQSMQFNVHEISELIFHTNDPQSWKSNFVGAGLFPTLALFNHSCDPSIIRYFERSKVVVRAIKNIRNGEHIFENYGPIFTQTSRNERQKTLKNQYWFDCSCEPCTRNWPTIDRMDTSSLRFHCDNSECDNVIVVPMTMTTFMVNCNKCNKLTNILKGLKVLQDTENLFRLGESYLKSGDIAKALEKFLELQSLLSDTLVPPFRDFYLCQQNVRNCLMALGNSHPPLHKFVKKQKA</sequence>
<evidence type="ECO:0000313" key="14">
    <source>
        <dbReference type="EMBL" id="BES93948.1"/>
    </source>
</evidence>
<feature type="domain" description="SET" evidence="12">
    <location>
        <begin position="310"/>
        <end position="504"/>
    </location>
</feature>
<reference evidence="14 15" key="1">
    <citation type="submission" date="2023-09" db="EMBL/GenBank/DDBJ databases">
        <title>Nesidiocoris tenuis whole genome shotgun sequence.</title>
        <authorList>
            <person name="Shibata T."/>
            <person name="Shimoda M."/>
            <person name="Kobayashi T."/>
            <person name="Uehara T."/>
        </authorList>
    </citation>
    <scope>NUCLEOTIDE SEQUENCE [LARGE SCALE GENOMIC DNA]</scope>
    <source>
        <strain evidence="14 15">Japan</strain>
    </source>
</reference>
<keyword evidence="4" id="KW-0479">Metal-binding</keyword>
<dbReference type="InterPro" id="IPR002893">
    <property type="entry name" value="Znf_MYND"/>
</dbReference>
<dbReference type="InterPro" id="IPR046341">
    <property type="entry name" value="SET_dom_sf"/>
</dbReference>
<dbReference type="Gene3D" id="1.10.220.160">
    <property type="match status" value="1"/>
</dbReference>
<evidence type="ECO:0000256" key="4">
    <source>
        <dbReference type="ARBA" id="ARBA00022723"/>
    </source>
</evidence>
<keyword evidence="3" id="KW-0949">S-adenosyl-L-methionine</keyword>
<keyword evidence="11" id="KW-0802">TPR repeat</keyword>
<dbReference type="PANTHER" id="PTHR46165:SF7">
    <property type="entry name" value="SET AND MYND DOMAIN-CONTAINING PROTEIN 4"/>
    <property type="match status" value="1"/>
</dbReference>
<dbReference type="Pfam" id="PF00856">
    <property type="entry name" value="SET"/>
    <property type="match status" value="1"/>
</dbReference>
<dbReference type="Gene3D" id="2.170.270.10">
    <property type="entry name" value="SET domain"/>
    <property type="match status" value="1"/>
</dbReference>
<dbReference type="EMBL" id="AP028912">
    <property type="protein sequence ID" value="BES93948.1"/>
    <property type="molecule type" value="Genomic_DNA"/>
</dbReference>
<dbReference type="PROSITE" id="PS50865">
    <property type="entry name" value="ZF_MYND_2"/>
    <property type="match status" value="1"/>
</dbReference>
<dbReference type="CDD" id="cd10536">
    <property type="entry name" value="SET_SMYD4"/>
    <property type="match status" value="1"/>
</dbReference>
<dbReference type="SMART" id="SM00028">
    <property type="entry name" value="TPR"/>
    <property type="match status" value="3"/>
</dbReference>
<dbReference type="InterPro" id="IPR019734">
    <property type="entry name" value="TPR_rpt"/>
</dbReference>
<dbReference type="InterPro" id="IPR044421">
    <property type="entry name" value="SMYD4_SET"/>
</dbReference>
<keyword evidence="2" id="KW-0808">Transferase</keyword>
<feature type="repeat" description="TPR" evidence="11">
    <location>
        <begin position="592"/>
        <end position="625"/>
    </location>
</feature>
<keyword evidence="5 10" id="KW-0863">Zinc-finger</keyword>
<dbReference type="PROSITE" id="PS50005">
    <property type="entry name" value="TPR"/>
    <property type="match status" value="1"/>
</dbReference>
<dbReference type="SUPFAM" id="SSF48452">
    <property type="entry name" value="TPR-like"/>
    <property type="match status" value="1"/>
</dbReference>
<keyword evidence="1" id="KW-0489">Methyltransferase</keyword>
<organism evidence="14 15">
    <name type="scientific">Nesidiocoris tenuis</name>
    <dbReference type="NCBI Taxonomy" id="355587"/>
    <lineage>
        <taxon>Eukaryota</taxon>
        <taxon>Metazoa</taxon>
        <taxon>Ecdysozoa</taxon>
        <taxon>Arthropoda</taxon>
        <taxon>Hexapoda</taxon>
        <taxon>Insecta</taxon>
        <taxon>Pterygota</taxon>
        <taxon>Neoptera</taxon>
        <taxon>Paraneoptera</taxon>
        <taxon>Hemiptera</taxon>
        <taxon>Heteroptera</taxon>
        <taxon>Panheteroptera</taxon>
        <taxon>Cimicomorpha</taxon>
        <taxon>Miridae</taxon>
        <taxon>Dicyphina</taxon>
        <taxon>Nesidiocoris</taxon>
    </lineage>
</organism>
<evidence type="ECO:0000259" key="12">
    <source>
        <dbReference type="PROSITE" id="PS50280"/>
    </source>
</evidence>
<keyword evidence="6" id="KW-0862">Zinc</keyword>
<dbReference type="PROSITE" id="PS50280">
    <property type="entry name" value="SET"/>
    <property type="match status" value="1"/>
</dbReference>
<dbReference type="InterPro" id="IPR001214">
    <property type="entry name" value="SET_dom"/>
</dbReference>
<evidence type="ECO:0000313" key="15">
    <source>
        <dbReference type="Proteomes" id="UP001307889"/>
    </source>
</evidence>
<comment type="function">
    <text evidence="7">Protein-lysine N-methyltransferase. Monomethylates PRMT5, modulating its transcriptional activity. May also act as a histone methyltransferase. Plays a critical role in cardiac development. Acts as a key epigenetic regulator of gene expression during cardiac development via its dual activities as a methyltransferase and negative regulator of HDAC1.</text>
</comment>
<evidence type="ECO:0000256" key="7">
    <source>
        <dbReference type="ARBA" id="ARBA00093423"/>
    </source>
</evidence>
<evidence type="ECO:0000256" key="6">
    <source>
        <dbReference type="ARBA" id="ARBA00022833"/>
    </source>
</evidence>
<evidence type="ECO:0000256" key="5">
    <source>
        <dbReference type="ARBA" id="ARBA00022771"/>
    </source>
</evidence>
<protein>
    <recommendedName>
        <fullName evidence="8">Protein-lysine N-methyltransferase SMYD4</fullName>
    </recommendedName>
    <alternativeName>
        <fullName evidence="9">SET and MYND domain-containing protein 4</fullName>
    </alternativeName>
</protein>
<evidence type="ECO:0000256" key="10">
    <source>
        <dbReference type="PROSITE-ProRule" id="PRU00134"/>
    </source>
</evidence>
<dbReference type="SUPFAM" id="SSF82199">
    <property type="entry name" value="SET domain"/>
    <property type="match status" value="1"/>
</dbReference>
<evidence type="ECO:0000256" key="2">
    <source>
        <dbReference type="ARBA" id="ARBA00022679"/>
    </source>
</evidence>
<dbReference type="InterPro" id="IPR011990">
    <property type="entry name" value="TPR-like_helical_dom_sf"/>
</dbReference>
<gene>
    <name evidence="14" type="ORF">NTJ_06757</name>
</gene>
<dbReference type="Pfam" id="PF01753">
    <property type="entry name" value="zf-MYND"/>
    <property type="match status" value="1"/>
</dbReference>
<accession>A0ABN7APF6</accession>
<evidence type="ECO:0000259" key="13">
    <source>
        <dbReference type="PROSITE" id="PS50865"/>
    </source>
</evidence>
<evidence type="ECO:0000256" key="8">
    <source>
        <dbReference type="ARBA" id="ARBA00093635"/>
    </source>
</evidence>
<evidence type="ECO:0000256" key="11">
    <source>
        <dbReference type="PROSITE-ProRule" id="PRU00339"/>
    </source>
</evidence>
<keyword evidence="15" id="KW-1185">Reference proteome</keyword>
<dbReference type="InterPro" id="IPR052097">
    <property type="entry name" value="SET-MYND_domain_protein"/>
</dbReference>
<proteinExistence type="predicted"/>
<dbReference type="Proteomes" id="UP001307889">
    <property type="component" value="Chromosome 4"/>
</dbReference>
<dbReference type="SUPFAM" id="SSF144232">
    <property type="entry name" value="HIT/MYND zinc finger-like"/>
    <property type="match status" value="1"/>
</dbReference>
<name>A0ABN7APF6_9HEMI</name>
<dbReference type="PANTHER" id="PTHR46165">
    <property type="entry name" value="SET AND MYND DOMAIN-CONTAINING PROTEIN 4"/>
    <property type="match status" value="1"/>
</dbReference>
<dbReference type="Gene3D" id="1.25.40.10">
    <property type="entry name" value="Tetratricopeptide repeat domain"/>
    <property type="match status" value="1"/>
</dbReference>
<dbReference type="Gene3D" id="6.10.140.2220">
    <property type="match status" value="1"/>
</dbReference>